<dbReference type="HOGENOM" id="CLU_3225246_0_0_1"/>
<evidence type="ECO:0000313" key="2">
    <source>
        <dbReference type="Proteomes" id="UP000007266"/>
    </source>
</evidence>
<protein>
    <submittedName>
        <fullName evidence="1">Uncharacterized protein</fullName>
    </submittedName>
</protein>
<evidence type="ECO:0000313" key="1">
    <source>
        <dbReference type="EMBL" id="EFA08789.1"/>
    </source>
</evidence>
<accession>D6WX41</accession>
<keyword evidence="2" id="KW-1185">Reference proteome</keyword>
<reference evidence="1 2" key="2">
    <citation type="journal article" date="2010" name="Nucleic Acids Res.">
        <title>BeetleBase in 2010: revisions to provide comprehensive genomic information for Tribolium castaneum.</title>
        <authorList>
            <person name="Kim H.S."/>
            <person name="Murphy T."/>
            <person name="Xia J."/>
            <person name="Caragea D."/>
            <person name="Park Y."/>
            <person name="Beeman R.W."/>
            <person name="Lorenzen M.D."/>
            <person name="Butcher S."/>
            <person name="Manak J.R."/>
            <person name="Brown S.J."/>
        </authorList>
    </citation>
    <scope>GENOME REANNOTATION</scope>
    <source>
        <strain evidence="1 2">Georgia GA2</strain>
    </source>
</reference>
<name>D6WX41_TRICA</name>
<organism evidence="1 2">
    <name type="scientific">Tribolium castaneum</name>
    <name type="common">Red flour beetle</name>
    <dbReference type="NCBI Taxonomy" id="7070"/>
    <lineage>
        <taxon>Eukaryota</taxon>
        <taxon>Metazoa</taxon>
        <taxon>Ecdysozoa</taxon>
        <taxon>Arthropoda</taxon>
        <taxon>Hexapoda</taxon>
        <taxon>Insecta</taxon>
        <taxon>Pterygota</taxon>
        <taxon>Neoptera</taxon>
        <taxon>Endopterygota</taxon>
        <taxon>Coleoptera</taxon>
        <taxon>Polyphaga</taxon>
        <taxon>Cucujiformia</taxon>
        <taxon>Tenebrionidae</taxon>
        <taxon>Tenebrionidae incertae sedis</taxon>
        <taxon>Tribolium</taxon>
    </lineage>
</organism>
<reference evidence="1 2" key="1">
    <citation type="journal article" date="2008" name="Nature">
        <title>The genome of the model beetle and pest Tribolium castaneum.</title>
        <authorList>
            <consortium name="Tribolium Genome Sequencing Consortium"/>
            <person name="Richards S."/>
            <person name="Gibbs R.A."/>
            <person name="Weinstock G.M."/>
            <person name="Brown S.J."/>
            <person name="Denell R."/>
            <person name="Beeman R.W."/>
            <person name="Gibbs R."/>
            <person name="Beeman R.W."/>
            <person name="Brown S.J."/>
            <person name="Bucher G."/>
            <person name="Friedrich M."/>
            <person name="Grimmelikhuijzen C.J."/>
            <person name="Klingler M."/>
            <person name="Lorenzen M."/>
            <person name="Richards S."/>
            <person name="Roth S."/>
            <person name="Schroder R."/>
            <person name="Tautz D."/>
            <person name="Zdobnov E.M."/>
            <person name="Muzny D."/>
            <person name="Gibbs R.A."/>
            <person name="Weinstock G.M."/>
            <person name="Attaway T."/>
            <person name="Bell S."/>
            <person name="Buhay C.J."/>
            <person name="Chandrabose M.N."/>
            <person name="Chavez D."/>
            <person name="Clerk-Blankenburg K.P."/>
            <person name="Cree A."/>
            <person name="Dao M."/>
            <person name="Davis C."/>
            <person name="Chacko J."/>
            <person name="Dinh H."/>
            <person name="Dugan-Rocha S."/>
            <person name="Fowler G."/>
            <person name="Garner T.T."/>
            <person name="Garnes J."/>
            <person name="Gnirke A."/>
            <person name="Hawes A."/>
            <person name="Hernandez J."/>
            <person name="Hines S."/>
            <person name="Holder M."/>
            <person name="Hume J."/>
            <person name="Jhangiani S.N."/>
            <person name="Joshi V."/>
            <person name="Khan Z.M."/>
            <person name="Jackson L."/>
            <person name="Kovar C."/>
            <person name="Kowis A."/>
            <person name="Lee S."/>
            <person name="Lewis L.R."/>
            <person name="Margolis J."/>
            <person name="Morgan M."/>
            <person name="Nazareth L.V."/>
            <person name="Nguyen N."/>
            <person name="Okwuonu G."/>
            <person name="Parker D."/>
            <person name="Richards S."/>
            <person name="Ruiz S.J."/>
            <person name="Santibanez J."/>
            <person name="Savard J."/>
            <person name="Scherer S.E."/>
            <person name="Schneider B."/>
            <person name="Sodergren E."/>
            <person name="Tautz D."/>
            <person name="Vattahil S."/>
            <person name="Villasana D."/>
            <person name="White C.S."/>
            <person name="Wright R."/>
            <person name="Park Y."/>
            <person name="Beeman R.W."/>
            <person name="Lord J."/>
            <person name="Oppert B."/>
            <person name="Lorenzen M."/>
            <person name="Brown S."/>
            <person name="Wang L."/>
            <person name="Savard J."/>
            <person name="Tautz D."/>
            <person name="Richards S."/>
            <person name="Weinstock G."/>
            <person name="Gibbs R.A."/>
            <person name="Liu Y."/>
            <person name="Worley K."/>
            <person name="Weinstock G."/>
            <person name="Elsik C.G."/>
            <person name="Reese J.T."/>
            <person name="Elhaik E."/>
            <person name="Landan G."/>
            <person name="Graur D."/>
            <person name="Arensburger P."/>
            <person name="Atkinson P."/>
            <person name="Beeman R.W."/>
            <person name="Beidler J."/>
            <person name="Brown S.J."/>
            <person name="Demuth J.P."/>
            <person name="Drury D.W."/>
            <person name="Du Y.Z."/>
            <person name="Fujiwara H."/>
            <person name="Lorenzen M."/>
            <person name="Maselli V."/>
            <person name="Osanai M."/>
            <person name="Park Y."/>
            <person name="Robertson H.M."/>
            <person name="Tu Z."/>
            <person name="Wang J.J."/>
            <person name="Wang S."/>
            <person name="Richards S."/>
            <person name="Song H."/>
            <person name="Zhang L."/>
            <person name="Sodergren E."/>
            <person name="Werner D."/>
            <person name="Stanke M."/>
            <person name="Morgenstern B."/>
            <person name="Solovyev V."/>
            <person name="Kosarev P."/>
            <person name="Brown G."/>
            <person name="Chen H.C."/>
            <person name="Ermolaeva O."/>
            <person name="Hlavina W."/>
            <person name="Kapustin Y."/>
            <person name="Kiryutin B."/>
            <person name="Kitts P."/>
            <person name="Maglott D."/>
            <person name="Pruitt K."/>
            <person name="Sapojnikov V."/>
            <person name="Souvorov A."/>
            <person name="Mackey A.J."/>
            <person name="Waterhouse R.M."/>
            <person name="Wyder S."/>
            <person name="Zdobnov E.M."/>
            <person name="Zdobnov E.M."/>
            <person name="Wyder S."/>
            <person name="Kriventseva E.V."/>
            <person name="Kadowaki T."/>
            <person name="Bork P."/>
            <person name="Aranda M."/>
            <person name="Bao R."/>
            <person name="Beermann A."/>
            <person name="Berns N."/>
            <person name="Bolognesi R."/>
            <person name="Bonneton F."/>
            <person name="Bopp D."/>
            <person name="Brown S.J."/>
            <person name="Bucher G."/>
            <person name="Butts T."/>
            <person name="Chaumot A."/>
            <person name="Denell R.E."/>
            <person name="Ferrier D.E."/>
            <person name="Friedrich M."/>
            <person name="Gordon C.M."/>
            <person name="Jindra M."/>
            <person name="Klingler M."/>
            <person name="Lan Q."/>
            <person name="Lattorff H.M."/>
            <person name="Laudet V."/>
            <person name="von Levetsow C."/>
            <person name="Liu Z."/>
            <person name="Lutz R."/>
            <person name="Lynch J.A."/>
            <person name="da Fonseca R.N."/>
            <person name="Posnien N."/>
            <person name="Reuter R."/>
            <person name="Roth S."/>
            <person name="Savard J."/>
            <person name="Schinko J.B."/>
            <person name="Schmitt C."/>
            <person name="Schoppmeier M."/>
            <person name="Schroder R."/>
            <person name="Shippy T.D."/>
            <person name="Simonnet F."/>
            <person name="Marques-Souza H."/>
            <person name="Tautz D."/>
            <person name="Tomoyasu Y."/>
            <person name="Trauner J."/>
            <person name="Van der Zee M."/>
            <person name="Vervoort M."/>
            <person name="Wittkopp N."/>
            <person name="Wimmer E.A."/>
            <person name="Yang X."/>
            <person name="Jones A.K."/>
            <person name="Sattelle D.B."/>
            <person name="Ebert P.R."/>
            <person name="Nelson D."/>
            <person name="Scott J.G."/>
            <person name="Beeman R.W."/>
            <person name="Muthukrishnan S."/>
            <person name="Kramer K.J."/>
            <person name="Arakane Y."/>
            <person name="Beeman R.W."/>
            <person name="Zhu Q."/>
            <person name="Hogenkamp D."/>
            <person name="Dixit R."/>
            <person name="Oppert B."/>
            <person name="Jiang H."/>
            <person name="Zou Z."/>
            <person name="Marshall J."/>
            <person name="Elpidina E."/>
            <person name="Vinokurov K."/>
            <person name="Oppert C."/>
            <person name="Zou Z."/>
            <person name="Evans J."/>
            <person name="Lu Z."/>
            <person name="Zhao P."/>
            <person name="Sumathipala N."/>
            <person name="Altincicek B."/>
            <person name="Vilcinskas A."/>
            <person name="Williams M."/>
            <person name="Hultmark D."/>
            <person name="Hetru C."/>
            <person name="Jiang H."/>
            <person name="Grimmelikhuijzen C.J."/>
            <person name="Hauser F."/>
            <person name="Cazzamali G."/>
            <person name="Williamson M."/>
            <person name="Park Y."/>
            <person name="Li B."/>
            <person name="Tanaka Y."/>
            <person name="Predel R."/>
            <person name="Neupert S."/>
            <person name="Schachtner J."/>
            <person name="Verleyen P."/>
            <person name="Raible F."/>
            <person name="Bork P."/>
            <person name="Friedrich M."/>
            <person name="Walden K.K."/>
            <person name="Robertson H.M."/>
            <person name="Angeli S."/>
            <person name="Foret S."/>
            <person name="Bucher G."/>
            <person name="Schuetz S."/>
            <person name="Maleszka R."/>
            <person name="Wimmer E.A."/>
            <person name="Beeman R.W."/>
            <person name="Lorenzen M."/>
            <person name="Tomoyasu Y."/>
            <person name="Miller S.C."/>
            <person name="Grossmann D."/>
            <person name="Bucher G."/>
        </authorList>
    </citation>
    <scope>NUCLEOTIDE SEQUENCE [LARGE SCALE GENOMIC DNA]</scope>
    <source>
        <strain evidence="1 2">Georgia GA2</strain>
    </source>
</reference>
<dbReference type="AlphaFoldDB" id="D6WX41"/>
<proteinExistence type="predicted"/>
<dbReference type="EMBL" id="KQ971361">
    <property type="protein sequence ID" value="EFA08789.1"/>
    <property type="molecule type" value="Genomic_DNA"/>
</dbReference>
<sequence>MSRNSRKPALCKNPERSGRRRVCECGERLRKKRRATSVAARMIS</sequence>
<gene>
    <name evidence="1" type="primary">GLEAN_06480</name>
    <name evidence="1" type="ORF">TcasGA2_TC006480</name>
</gene>
<dbReference type="Proteomes" id="UP000007266">
    <property type="component" value="Linkage group 8"/>
</dbReference>
<dbReference type="InParanoid" id="D6WX41"/>